<sequence>MRDHTSDFKLQELSSRNKELVRAIADQLLNRIAADDQLSSDTLLEFWVEVPGVKRPRGTYSAGFLMPDSFIYITDYVRAENGKLVPADGYSDIEQAREEMFDELYYQIEIFTSQVDCSKGITLELWTGHRNRPEGEWVYALDRKIELV</sequence>
<protein>
    <submittedName>
        <fullName evidence="1">Uncharacterized protein</fullName>
    </submittedName>
</protein>
<organism evidence="1">
    <name type="scientific">Prosthecochloris aestuarii</name>
    <dbReference type="NCBI Taxonomy" id="1102"/>
    <lineage>
        <taxon>Bacteria</taxon>
        <taxon>Pseudomonadati</taxon>
        <taxon>Chlorobiota</taxon>
        <taxon>Chlorobiia</taxon>
        <taxon>Chlorobiales</taxon>
        <taxon>Chlorobiaceae</taxon>
        <taxon>Prosthecochloris</taxon>
    </lineage>
</organism>
<proteinExistence type="predicted"/>
<dbReference type="EMBL" id="DSBW01000226">
    <property type="protein sequence ID" value="HED31983.1"/>
    <property type="molecule type" value="Genomic_DNA"/>
</dbReference>
<reference evidence="1" key="1">
    <citation type="journal article" date="2020" name="mSystems">
        <title>Genome- and Community-Level Interaction Insights into Carbon Utilization and Element Cycling Functions of Hydrothermarchaeota in Hydrothermal Sediment.</title>
        <authorList>
            <person name="Zhou Z."/>
            <person name="Liu Y."/>
            <person name="Xu W."/>
            <person name="Pan J."/>
            <person name="Luo Z.H."/>
            <person name="Li M."/>
        </authorList>
    </citation>
    <scope>NUCLEOTIDE SEQUENCE [LARGE SCALE GENOMIC DNA]</scope>
    <source>
        <strain evidence="1">SpSt-1181</strain>
    </source>
</reference>
<accession>A0A831STT5</accession>
<dbReference type="Proteomes" id="UP000886335">
    <property type="component" value="Unassembled WGS sequence"/>
</dbReference>
<evidence type="ECO:0000313" key="1">
    <source>
        <dbReference type="EMBL" id="HED31983.1"/>
    </source>
</evidence>
<gene>
    <name evidence="1" type="ORF">ENN50_10005</name>
</gene>
<dbReference type="AlphaFoldDB" id="A0A831STT5"/>
<name>A0A831STT5_PROAE</name>
<comment type="caution">
    <text evidence="1">The sequence shown here is derived from an EMBL/GenBank/DDBJ whole genome shotgun (WGS) entry which is preliminary data.</text>
</comment>